<evidence type="ECO:0000256" key="3">
    <source>
        <dbReference type="ARBA" id="ARBA00022618"/>
    </source>
</evidence>
<keyword evidence="6" id="KW-0131">Cell cycle</keyword>
<dbReference type="EMBL" id="JBFATE010000016">
    <property type="protein sequence ID" value="MEV5249476.1"/>
    <property type="molecule type" value="Genomic_DNA"/>
</dbReference>
<evidence type="ECO:0000256" key="5">
    <source>
        <dbReference type="ARBA" id="ARBA00023210"/>
    </source>
</evidence>
<dbReference type="Proteomes" id="UP001552527">
    <property type="component" value="Unassembled WGS sequence"/>
</dbReference>
<accession>A0ABV3JMX2</accession>
<gene>
    <name evidence="7" type="ORF">AB0K95_30045</name>
</gene>
<evidence type="ECO:0000256" key="4">
    <source>
        <dbReference type="ARBA" id="ARBA00022969"/>
    </source>
</evidence>
<dbReference type="InterPro" id="IPR038658">
    <property type="entry name" value="SsgB_sf"/>
</dbReference>
<dbReference type="Gene3D" id="2.30.31.20">
    <property type="entry name" value="Sporulation-specific cell division protein SsgB"/>
    <property type="match status" value="1"/>
</dbReference>
<evidence type="ECO:0000256" key="1">
    <source>
        <dbReference type="ARBA" id="ARBA00004431"/>
    </source>
</evidence>
<keyword evidence="3" id="KW-0132">Cell division</keyword>
<evidence type="ECO:0000313" key="8">
    <source>
        <dbReference type="Proteomes" id="UP001552527"/>
    </source>
</evidence>
<evidence type="ECO:0000256" key="2">
    <source>
        <dbReference type="ARBA" id="ARBA00009323"/>
    </source>
</evidence>
<comment type="subcellular location">
    <subcellularLocation>
        <location evidence="1">Cell septum</location>
    </subcellularLocation>
</comment>
<organism evidence="7 8">
    <name type="scientific">Streptomyces werraensis</name>
    <dbReference type="NCBI Taxonomy" id="68284"/>
    <lineage>
        <taxon>Bacteria</taxon>
        <taxon>Bacillati</taxon>
        <taxon>Actinomycetota</taxon>
        <taxon>Actinomycetes</taxon>
        <taxon>Kitasatosporales</taxon>
        <taxon>Streptomycetaceae</taxon>
        <taxon>Streptomyces</taxon>
    </lineage>
</organism>
<name>A0ABV3JMX2_9ACTN</name>
<comment type="caution">
    <text evidence="7">The sequence shown here is derived from an EMBL/GenBank/DDBJ whole genome shotgun (WGS) entry which is preliminary data.</text>
</comment>
<comment type="similarity">
    <text evidence="2">Belongs to the SsgA family.</text>
</comment>
<evidence type="ECO:0000313" key="7">
    <source>
        <dbReference type="EMBL" id="MEV5249476.1"/>
    </source>
</evidence>
<keyword evidence="5" id="KW-0717">Septation</keyword>
<dbReference type="RefSeq" id="WP_364026564.1">
    <property type="nucleotide sequence ID" value="NZ_JBFATD010000016.1"/>
</dbReference>
<dbReference type="InterPro" id="IPR006776">
    <property type="entry name" value="SsgB"/>
</dbReference>
<dbReference type="Pfam" id="PF04686">
    <property type="entry name" value="SsgA"/>
    <property type="match status" value="1"/>
</dbReference>
<evidence type="ECO:0000256" key="6">
    <source>
        <dbReference type="ARBA" id="ARBA00023306"/>
    </source>
</evidence>
<keyword evidence="8" id="KW-1185">Reference proteome</keyword>
<reference evidence="7 8" key="1">
    <citation type="submission" date="2024-06" db="EMBL/GenBank/DDBJ databases">
        <title>The Natural Products Discovery Center: Release of the First 8490 Sequenced Strains for Exploring Actinobacteria Biosynthetic Diversity.</title>
        <authorList>
            <person name="Kalkreuter E."/>
            <person name="Kautsar S.A."/>
            <person name="Yang D."/>
            <person name="Bader C.D."/>
            <person name="Teijaro C.N."/>
            <person name="Fluegel L."/>
            <person name="Davis C.M."/>
            <person name="Simpson J.R."/>
            <person name="Lauterbach L."/>
            <person name="Steele A.D."/>
            <person name="Gui C."/>
            <person name="Meng S."/>
            <person name="Li G."/>
            <person name="Viehrig K."/>
            <person name="Ye F."/>
            <person name="Su P."/>
            <person name="Kiefer A.F."/>
            <person name="Nichols A."/>
            <person name="Cepeda A.J."/>
            <person name="Yan W."/>
            <person name="Fan B."/>
            <person name="Jiang Y."/>
            <person name="Adhikari A."/>
            <person name="Zheng C.-J."/>
            <person name="Schuster L."/>
            <person name="Cowan T.M."/>
            <person name="Smanski M.J."/>
            <person name="Chevrette M.G."/>
            <person name="De Carvalho L.P.S."/>
            <person name="Shen B."/>
        </authorList>
    </citation>
    <scope>NUCLEOTIDE SEQUENCE [LARGE SCALE GENOMIC DNA]</scope>
    <source>
        <strain evidence="7 8">NPDC052768</strain>
    </source>
</reference>
<sequence>MTLAVIPEMHLPVRFYYLRTDPYAVQVFFDVTPDQVVHWAFARELLDQGLEAATGLGDVRIAPTGPLEDRRISIELETPDGYARLEGPAAPIKAWLARTHESVPAGSEAELLHIDRLLDEFLAR</sequence>
<keyword evidence="4" id="KW-0749">Sporulation</keyword>
<protein>
    <submittedName>
        <fullName evidence="7">SsgA family sporulation/cell division regulator</fullName>
    </submittedName>
</protein>
<proteinExistence type="inferred from homology"/>